<dbReference type="InterPro" id="IPR034505">
    <property type="entry name" value="Coproporphyrinogen-III_oxidase"/>
</dbReference>
<dbReference type="InterPro" id="IPR006638">
    <property type="entry name" value="Elp3/MiaA/NifB-like_rSAM"/>
</dbReference>
<dbReference type="SMART" id="SM00729">
    <property type="entry name" value="Elp3"/>
    <property type="match status" value="1"/>
</dbReference>
<proteinExistence type="inferred from homology"/>
<dbReference type="RefSeq" id="WP_200688449.1">
    <property type="nucleotide sequence ID" value="NZ_JAEPRQ010000008.1"/>
</dbReference>
<evidence type="ECO:0000259" key="3">
    <source>
        <dbReference type="PROSITE" id="PS51918"/>
    </source>
</evidence>
<keyword evidence="2" id="KW-0143">Chaperone</keyword>
<dbReference type="EMBL" id="JAEPRQ010000008">
    <property type="protein sequence ID" value="MBK4217569.1"/>
    <property type="molecule type" value="Genomic_DNA"/>
</dbReference>
<dbReference type="PROSITE" id="PS51918">
    <property type="entry name" value="RADICAL_SAM"/>
    <property type="match status" value="1"/>
</dbReference>
<comment type="function">
    <text evidence="2">Probably acts as a heme chaperone, transferring heme to an unknown acceptor. Binds one molecule of heme per monomer, possibly covalently. Binds 1 [4Fe-4S] cluster. The cluster is coordinated with 3 cysteines and an exchangeable S-adenosyl-L-methionine.</text>
</comment>
<gene>
    <name evidence="4" type="ORF">JJJ17_16690</name>
</gene>
<dbReference type="InterPro" id="IPR007197">
    <property type="entry name" value="rSAM"/>
</dbReference>
<dbReference type="SUPFAM" id="SSF102114">
    <property type="entry name" value="Radical SAM enzymes"/>
    <property type="match status" value="1"/>
</dbReference>
<keyword evidence="2" id="KW-0479">Metal-binding</keyword>
<accession>A0A934SHJ0</accession>
<dbReference type="SFLD" id="SFLDS00029">
    <property type="entry name" value="Radical_SAM"/>
    <property type="match status" value="1"/>
</dbReference>
<dbReference type="GO" id="GO:0004109">
    <property type="term" value="F:coproporphyrinogen oxidase activity"/>
    <property type="evidence" value="ECO:0007669"/>
    <property type="project" value="InterPro"/>
</dbReference>
<dbReference type="GO" id="GO:0006779">
    <property type="term" value="P:porphyrin-containing compound biosynthetic process"/>
    <property type="evidence" value="ECO:0007669"/>
    <property type="project" value="InterPro"/>
</dbReference>
<keyword evidence="2" id="KW-0349">Heme</keyword>
<dbReference type="Gene3D" id="3.30.750.200">
    <property type="match status" value="1"/>
</dbReference>
<organism evidence="4 5">
    <name type="scientific">Paracoccus caeni</name>
    <dbReference type="NCBI Taxonomy" id="657651"/>
    <lineage>
        <taxon>Bacteria</taxon>
        <taxon>Pseudomonadati</taxon>
        <taxon>Pseudomonadota</taxon>
        <taxon>Alphaproteobacteria</taxon>
        <taxon>Rhodobacterales</taxon>
        <taxon>Paracoccaceae</taxon>
        <taxon>Paracoccus</taxon>
    </lineage>
</organism>
<comment type="similarity">
    <text evidence="1">Belongs to the anaerobic coproporphyrinogen-III oxidase family. HemW subfamily.</text>
</comment>
<keyword evidence="2" id="KW-0963">Cytoplasm</keyword>
<keyword evidence="2" id="KW-0004">4Fe-4S</keyword>
<evidence type="ECO:0000256" key="1">
    <source>
        <dbReference type="ARBA" id="ARBA00006100"/>
    </source>
</evidence>
<dbReference type="GO" id="GO:0005737">
    <property type="term" value="C:cytoplasm"/>
    <property type="evidence" value="ECO:0007669"/>
    <property type="project" value="UniProtKB-SubCell"/>
</dbReference>
<evidence type="ECO:0000313" key="5">
    <source>
        <dbReference type="Proteomes" id="UP000640485"/>
    </source>
</evidence>
<keyword evidence="5" id="KW-1185">Reference proteome</keyword>
<dbReference type="NCBIfam" id="TIGR00539">
    <property type="entry name" value="hemN_rel"/>
    <property type="match status" value="1"/>
</dbReference>
<dbReference type="InterPro" id="IPR058240">
    <property type="entry name" value="rSAM_sf"/>
</dbReference>
<comment type="subcellular location">
    <subcellularLocation>
        <location evidence="2">Cytoplasm</location>
    </subcellularLocation>
</comment>
<dbReference type="GO" id="GO:0046872">
    <property type="term" value="F:metal ion binding"/>
    <property type="evidence" value="ECO:0007669"/>
    <property type="project" value="UniProtKB-UniRule"/>
</dbReference>
<dbReference type="SFLD" id="SFLDG01065">
    <property type="entry name" value="anaerobic_coproporphyrinogen-I"/>
    <property type="match status" value="1"/>
</dbReference>
<dbReference type="SFLD" id="SFLDF00288">
    <property type="entry name" value="HemN-like__clustered_with_nucl"/>
    <property type="match status" value="1"/>
</dbReference>
<comment type="caution">
    <text evidence="4">The sequence shown here is derived from an EMBL/GenBank/DDBJ whole genome shotgun (WGS) entry which is preliminary data.</text>
</comment>
<dbReference type="Proteomes" id="UP000640485">
    <property type="component" value="Unassembled WGS sequence"/>
</dbReference>
<sequence length="395" mass="43060">MISVAPDLVQPDEDWRAGGFGLYVHWPFCAAKCPYCDFNSHVVASVDQSRWAAALAGEIARLGAELPGRHLGSIFFGGGTPSLMAPETVDAVIRAARAAWGFTNDIEISLEANPTSVEKGRFGAYAEAGVNRLSMGVQALNDDDLRRLGRMHSVAEARAAFDVARSCFDRVSFDLIYARQGQGRAEWRAELKDALTMAVDHLSLYQLTIEPGTAFGARAAAGKLRDLPDEDVSADMYHDTQEICDAAGMSGYEISNHARDSAQSRHNLVYWRQGDWAAVGPGAHGRITLPGGRYATEAHMAPGAWIDAVERDGTGESLREFVPDDERATEYLLMALRLSEGLDETRYARLAGRGFDEGVVERLMELDMIERSGDAIRTTPTGRPLLNAILRELAA</sequence>
<dbReference type="AlphaFoldDB" id="A0A934SHJ0"/>
<evidence type="ECO:0000313" key="4">
    <source>
        <dbReference type="EMBL" id="MBK4217569.1"/>
    </source>
</evidence>
<keyword evidence="2" id="KW-0411">Iron-sulfur</keyword>
<name>A0A934SHJ0_9RHOB</name>
<dbReference type="PANTHER" id="PTHR13932:SF5">
    <property type="entry name" value="RADICAL S-ADENOSYL METHIONINE DOMAIN-CONTAINING PROTEIN 1, MITOCHONDRIAL"/>
    <property type="match status" value="1"/>
</dbReference>
<dbReference type="SFLD" id="SFLDF00562">
    <property type="entry name" value="HemN-like__clustered_with_heat"/>
    <property type="match status" value="1"/>
</dbReference>
<dbReference type="Pfam" id="PF06969">
    <property type="entry name" value="HemN_C"/>
    <property type="match status" value="1"/>
</dbReference>
<keyword evidence="2" id="KW-0408">Iron</keyword>
<evidence type="ECO:0000256" key="2">
    <source>
        <dbReference type="RuleBase" id="RU364116"/>
    </source>
</evidence>
<dbReference type="InterPro" id="IPR004559">
    <property type="entry name" value="HemW-like"/>
</dbReference>
<dbReference type="CDD" id="cd01335">
    <property type="entry name" value="Radical_SAM"/>
    <property type="match status" value="1"/>
</dbReference>
<keyword evidence="2" id="KW-0949">S-adenosyl-L-methionine</keyword>
<dbReference type="Pfam" id="PF04055">
    <property type="entry name" value="Radical_SAM"/>
    <property type="match status" value="1"/>
</dbReference>
<dbReference type="GO" id="GO:0051539">
    <property type="term" value="F:4 iron, 4 sulfur cluster binding"/>
    <property type="evidence" value="ECO:0007669"/>
    <property type="project" value="UniProtKB-UniRule"/>
</dbReference>
<protein>
    <recommendedName>
        <fullName evidence="2">Heme chaperone HemW</fullName>
    </recommendedName>
</protein>
<dbReference type="PANTHER" id="PTHR13932">
    <property type="entry name" value="COPROPORPHYRINIGEN III OXIDASE"/>
    <property type="match status" value="1"/>
</dbReference>
<dbReference type="InterPro" id="IPR010723">
    <property type="entry name" value="HemN_C"/>
</dbReference>
<reference evidence="4" key="1">
    <citation type="submission" date="2021-01" db="EMBL/GenBank/DDBJ databases">
        <title>Paracoccus amoyensis sp. nov., isolated from the surface seawater along the coast of Xiamen Island, China.</title>
        <authorList>
            <person name="Lyu L."/>
        </authorList>
    </citation>
    <scope>NUCLEOTIDE SEQUENCE</scope>
    <source>
        <strain evidence="4">MJ17</strain>
    </source>
</reference>
<feature type="domain" description="Radical SAM core" evidence="3">
    <location>
        <begin position="14"/>
        <end position="250"/>
    </location>
</feature>